<accession>A0A923KUY7</accession>
<gene>
    <name evidence="17" type="primary">queH</name>
    <name evidence="19" type="ORF">H8S23_01660</name>
</gene>
<feature type="disulfide bond" description="Redox-active" evidence="17">
    <location>
        <begin position="192"/>
        <end position="194"/>
    </location>
</feature>
<keyword evidence="9 17" id="KW-0671">Queuosine biosynthesis</keyword>
<keyword evidence="13 17" id="KW-1015">Disulfide bond</keyword>
<dbReference type="GO" id="GO:0046872">
    <property type="term" value="F:metal ion binding"/>
    <property type="evidence" value="ECO:0007669"/>
    <property type="project" value="UniProtKB-KW"/>
</dbReference>
<sequence length="235" mass="26698">MNYQKELEKILARLRPEENRPRLLLHCCCAPCSSYVLEYLSRYFSITADFYNPNISPRQEHDHRAAELRRLIGELPLSSPVLFEAVPYEPQRFAEIARGLEDCPEGGERCLRCYRLRLEQAARRAKEGGFDWFTTTLTISPLKNAARLNQIGAELAEEYGVRFLPSDFKKREGYKRSIELSKEYGLYRQDYCGCAFSRAARESELAARAKADSPAENAGGQAASPPCPPPRGDKL</sequence>
<evidence type="ECO:0000256" key="12">
    <source>
        <dbReference type="ARBA" id="ARBA00023014"/>
    </source>
</evidence>
<organism evidence="19 20">
    <name type="scientific">Anaerofilum hominis</name>
    <dbReference type="NCBI Taxonomy" id="2763016"/>
    <lineage>
        <taxon>Bacteria</taxon>
        <taxon>Bacillati</taxon>
        <taxon>Bacillota</taxon>
        <taxon>Clostridia</taxon>
        <taxon>Eubacteriales</taxon>
        <taxon>Oscillospiraceae</taxon>
        <taxon>Anaerofilum</taxon>
    </lineage>
</organism>
<comment type="function">
    <text evidence="1 17">Catalyzes the conversion of epoxyqueuosine (oQ) to queuosine (Q), which is a hypermodified base found in the wobble positions of tRNA(Asp), tRNA(Asn), tRNA(His) and tRNA(Tyr).</text>
</comment>
<evidence type="ECO:0000256" key="13">
    <source>
        <dbReference type="ARBA" id="ARBA00023157"/>
    </source>
</evidence>
<evidence type="ECO:0000256" key="11">
    <source>
        <dbReference type="ARBA" id="ARBA00023004"/>
    </source>
</evidence>
<evidence type="ECO:0000256" key="1">
    <source>
        <dbReference type="ARBA" id="ARBA00002268"/>
    </source>
</evidence>
<dbReference type="AlphaFoldDB" id="A0A923KUY7"/>
<evidence type="ECO:0000256" key="8">
    <source>
        <dbReference type="ARBA" id="ARBA00022723"/>
    </source>
</evidence>
<evidence type="ECO:0000256" key="7">
    <source>
        <dbReference type="ARBA" id="ARBA00022694"/>
    </source>
</evidence>
<evidence type="ECO:0000256" key="15">
    <source>
        <dbReference type="ARBA" id="ARBA00031446"/>
    </source>
</evidence>
<feature type="binding site" evidence="17">
    <location>
        <position position="110"/>
    </location>
    <ligand>
        <name>[4Fe-4S] cluster</name>
        <dbReference type="ChEBI" id="CHEBI:49883"/>
    </ligand>
</feature>
<dbReference type="PANTHER" id="PTHR36701">
    <property type="entry name" value="EPOXYQUEUOSINE REDUCTASE QUEH"/>
    <property type="match status" value="1"/>
</dbReference>
<proteinExistence type="inferred from homology"/>
<dbReference type="InterPro" id="IPR003828">
    <property type="entry name" value="QueH"/>
</dbReference>
<dbReference type="EC" id="1.17.99.6" evidence="4 17"/>
<evidence type="ECO:0000256" key="6">
    <source>
        <dbReference type="ARBA" id="ARBA00022485"/>
    </source>
</evidence>
<feature type="binding site" evidence="17">
    <location>
        <position position="113"/>
    </location>
    <ligand>
        <name>[4Fe-4S] cluster</name>
        <dbReference type="ChEBI" id="CHEBI:49883"/>
    </ligand>
</feature>
<evidence type="ECO:0000313" key="20">
    <source>
        <dbReference type="Proteomes" id="UP000659630"/>
    </source>
</evidence>
<keyword evidence="20" id="KW-1185">Reference proteome</keyword>
<keyword evidence="7 17" id="KW-0819">tRNA processing</keyword>
<evidence type="ECO:0000256" key="17">
    <source>
        <dbReference type="HAMAP-Rule" id="MF_02089"/>
    </source>
</evidence>
<evidence type="ECO:0000256" key="2">
    <source>
        <dbReference type="ARBA" id="ARBA00004691"/>
    </source>
</evidence>
<comment type="pathway">
    <text evidence="2 17">tRNA modification; tRNA-queuosine biosynthesis.</text>
</comment>
<feature type="binding site" evidence="17">
    <location>
        <position position="29"/>
    </location>
    <ligand>
        <name>[4Fe-4S] cluster</name>
        <dbReference type="ChEBI" id="CHEBI:49883"/>
    </ligand>
</feature>
<keyword evidence="14 17" id="KW-0676">Redox-active center</keyword>
<evidence type="ECO:0000256" key="4">
    <source>
        <dbReference type="ARBA" id="ARBA00012622"/>
    </source>
</evidence>
<dbReference type="HAMAP" id="MF_02089">
    <property type="entry name" value="QueH"/>
    <property type="match status" value="1"/>
</dbReference>
<dbReference type="EMBL" id="JACONZ010000001">
    <property type="protein sequence ID" value="MBC5580206.1"/>
    <property type="molecule type" value="Genomic_DNA"/>
</dbReference>
<evidence type="ECO:0000256" key="3">
    <source>
        <dbReference type="ARBA" id="ARBA00008207"/>
    </source>
</evidence>
<keyword evidence="6 17" id="KW-0004">4Fe-4S</keyword>
<dbReference type="GO" id="GO:0051539">
    <property type="term" value="F:4 iron, 4 sulfur cluster binding"/>
    <property type="evidence" value="ECO:0007669"/>
    <property type="project" value="UniProtKB-UniRule"/>
</dbReference>
<reference evidence="19" key="1">
    <citation type="submission" date="2020-08" db="EMBL/GenBank/DDBJ databases">
        <title>Genome public.</title>
        <authorList>
            <person name="Liu C."/>
            <person name="Sun Q."/>
        </authorList>
    </citation>
    <scope>NUCLEOTIDE SEQUENCE</scope>
    <source>
        <strain evidence="19">BX8</strain>
    </source>
</reference>
<keyword evidence="8 17" id="KW-0479">Metal-binding</keyword>
<dbReference type="PANTHER" id="PTHR36701:SF1">
    <property type="entry name" value="EPOXYQUEUOSINE REDUCTASE QUEH"/>
    <property type="match status" value="1"/>
</dbReference>
<keyword evidence="12 17" id="KW-0411">Iron-sulfur</keyword>
<evidence type="ECO:0000256" key="14">
    <source>
        <dbReference type="ARBA" id="ARBA00023284"/>
    </source>
</evidence>
<evidence type="ECO:0000256" key="16">
    <source>
        <dbReference type="ARBA" id="ARBA00047415"/>
    </source>
</evidence>
<evidence type="ECO:0000256" key="10">
    <source>
        <dbReference type="ARBA" id="ARBA00023002"/>
    </source>
</evidence>
<dbReference type="Pfam" id="PF02677">
    <property type="entry name" value="QueH"/>
    <property type="match status" value="1"/>
</dbReference>
<feature type="compositionally biased region" description="Pro residues" evidence="18">
    <location>
        <begin position="225"/>
        <end position="235"/>
    </location>
</feature>
<keyword evidence="10 17" id="KW-0560">Oxidoreductase</keyword>
<comment type="similarity">
    <text evidence="3 17">Belongs to the QueH family.</text>
</comment>
<dbReference type="GO" id="GO:0008616">
    <property type="term" value="P:tRNA queuosine(34) biosynthetic process"/>
    <property type="evidence" value="ECO:0007669"/>
    <property type="project" value="UniProtKB-UniRule"/>
</dbReference>
<comment type="catalytic activity">
    <reaction evidence="16 17">
        <text>epoxyqueuosine(34) in tRNA + AH2 = queuosine(34) in tRNA + A + H2O</text>
        <dbReference type="Rhea" id="RHEA:32159"/>
        <dbReference type="Rhea" id="RHEA-COMP:18571"/>
        <dbReference type="Rhea" id="RHEA-COMP:18582"/>
        <dbReference type="ChEBI" id="CHEBI:13193"/>
        <dbReference type="ChEBI" id="CHEBI:15377"/>
        <dbReference type="ChEBI" id="CHEBI:17499"/>
        <dbReference type="ChEBI" id="CHEBI:194431"/>
        <dbReference type="ChEBI" id="CHEBI:194443"/>
        <dbReference type="EC" id="1.17.99.6"/>
    </reaction>
</comment>
<feature type="region of interest" description="Disordered" evidence="18">
    <location>
        <begin position="206"/>
        <end position="235"/>
    </location>
</feature>
<evidence type="ECO:0000313" key="19">
    <source>
        <dbReference type="EMBL" id="MBC5580206.1"/>
    </source>
</evidence>
<dbReference type="GO" id="GO:0052693">
    <property type="term" value="F:epoxyqueuosine reductase activity"/>
    <property type="evidence" value="ECO:0007669"/>
    <property type="project" value="UniProtKB-UniRule"/>
</dbReference>
<evidence type="ECO:0000256" key="18">
    <source>
        <dbReference type="SAM" id="MobiDB-lite"/>
    </source>
</evidence>
<evidence type="ECO:0000256" key="5">
    <source>
        <dbReference type="ARBA" id="ARBA00016895"/>
    </source>
</evidence>
<keyword evidence="11 17" id="KW-0408">Iron</keyword>
<comment type="caution">
    <text evidence="19">The sequence shown here is derived from an EMBL/GenBank/DDBJ whole genome shotgun (WGS) entry which is preliminary data.</text>
</comment>
<protein>
    <recommendedName>
        <fullName evidence="5 17">Epoxyqueuosine reductase QueH</fullName>
        <ecNumber evidence="4 17">1.17.99.6</ecNumber>
    </recommendedName>
    <alternativeName>
        <fullName evidence="15 17">Queuosine biosynthesis protein QueH</fullName>
    </alternativeName>
</protein>
<dbReference type="Proteomes" id="UP000659630">
    <property type="component" value="Unassembled WGS sequence"/>
</dbReference>
<name>A0A923KUY7_9FIRM</name>
<feature type="binding site" evidence="17">
    <location>
        <position position="28"/>
    </location>
    <ligand>
        <name>[4Fe-4S] cluster</name>
        <dbReference type="ChEBI" id="CHEBI:49883"/>
    </ligand>
</feature>
<evidence type="ECO:0000256" key="9">
    <source>
        <dbReference type="ARBA" id="ARBA00022785"/>
    </source>
</evidence>